<proteinExistence type="predicted"/>
<protein>
    <submittedName>
        <fullName evidence="5">Transcriptional regulator</fullName>
    </submittedName>
</protein>
<dbReference type="OrthoDB" id="370168at2"/>
<keyword evidence="3" id="KW-0804">Transcription</keyword>
<evidence type="ECO:0000313" key="6">
    <source>
        <dbReference type="Proteomes" id="UP000292935"/>
    </source>
</evidence>
<dbReference type="Gene3D" id="1.10.10.10">
    <property type="entry name" value="Winged helix-like DNA-binding domain superfamily/Winged helix DNA-binding domain"/>
    <property type="match status" value="1"/>
</dbReference>
<feature type="domain" description="HTH hxlR-type" evidence="4">
    <location>
        <begin position="20"/>
        <end position="118"/>
    </location>
</feature>
<keyword evidence="2" id="KW-0238">DNA-binding</keyword>
<sequence length="121" mass="13527">MVVSLAEIRETSGEVFTDGCPTRVVLDHIMSKWGVLVLLALTDGTHRWGELRREVQGISEKMLASTLRTLEADGIVARTSYPEVPPRVEYALTELGRELMDHMLPLVQWVALRADGIVREA</sequence>
<comment type="caution">
    <text evidence="5">The sequence shown here is derived from an EMBL/GenBank/DDBJ whole genome shotgun (WGS) entry which is preliminary data.</text>
</comment>
<dbReference type="GO" id="GO:0003677">
    <property type="term" value="F:DNA binding"/>
    <property type="evidence" value="ECO:0007669"/>
    <property type="project" value="UniProtKB-KW"/>
</dbReference>
<evidence type="ECO:0000256" key="3">
    <source>
        <dbReference type="ARBA" id="ARBA00023163"/>
    </source>
</evidence>
<dbReference type="PANTHER" id="PTHR33204">
    <property type="entry name" value="TRANSCRIPTIONAL REGULATOR, MARR FAMILY"/>
    <property type="match status" value="1"/>
</dbReference>
<dbReference type="Pfam" id="PF01638">
    <property type="entry name" value="HxlR"/>
    <property type="match status" value="1"/>
</dbReference>
<evidence type="ECO:0000256" key="1">
    <source>
        <dbReference type="ARBA" id="ARBA00023015"/>
    </source>
</evidence>
<dbReference type="InterPro" id="IPR002577">
    <property type="entry name" value="HTH_HxlR"/>
</dbReference>
<evidence type="ECO:0000256" key="2">
    <source>
        <dbReference type="ARBA" id="ARBA00023125"/>
    </source>
</evidence>
<dbReference type="PANTHER" id="PTHR33204:SF37">
    <property type="entry name" value="HTH-TYPE TRANSCRIPTIONAL REGULATOR YODB"/>
    <property type="match status" value="1"/>
</dbReference>
<dbReference type="AlphaFoldDB" id="A0A4Q2JHU0"/>
<dbReference type="InterPro" id="IPR036388">
    <property type="entry name" value="WH-like_DNA-bd_sf"/>
</dbReference>
<dbReference type="EMBL" id="SDPO01000003">
    <property type="protein sequence ID" value="RXZ47551.1"/>
    <property type="molecule type" value="Genomic_DNA"/>
</dbReference>
<dbReference type="RefSeq" id="WP_129231942.1">
    <property type="nucleotide sequence ID" value="NZ_SDPO01000003.1"/>
</dbReference>
<dbReference type="InterPro" id="IPR036390">
    <property type="entry name" value="WH_DNA-bd_sf"/>
</dbReference>
<name>A0A4Q2JHU0_9MICO</name>
<gene>
    <name evidence="5" type="ORF">ESP57_13455</name>
</gene>
<accession>A0A4Q2JHU0</accession>
<dbReference type="SUPFAM" id="SSF46785">
    <property type="entry name" value="Winged helix' DNA-binding domain"/>
    <property type="match status" value="1"/>
</dbReference>
<dbReference type="PROSITE" id="PS51118">
    <property type="entry name" value="HTH_HXLR"/>
    <property type="match status" value="1"/>
</dbReference>
<evidence type="ECO:0000313" key="5">
    <source>
        <dbReference type="EMBL" id="RXZ47551.1"/>
    </source>
</evidence>
<dbReference type="Proteomes" id="UP000292935">
    <property type="component" value="Unassembled WGS sequence"/>
</dbReference>
<organism evidence="5 6">
    <name type="scientific">Agromyces fucosus</name>
    <dbReference type="NCBI Taxonomy" id="41985"/>
    <lineage>
        <taxon>Bacteria</taxon>
        <taxon>Bacillati</taxon>
        <taxon>Actinomycetota</taxon>
        <taxon>Actinomycetes</taxon>
        <taxon>Micrococcales</taxon>
        <taxon>Microbacteriaceae</taxon>
        <taxon>Agromyces</taxon>
    </lineage>
</organism>
<keyword evidence="1" id="KW-0805">Transcription regulation</keyword>
<keyword evidence="6" id="KW-1185">Reference proteome</keyword>
<reference evidence="5 6" key="1">
    <citation type="submission" date="2019-01" db="EMBL/GenBank/DDBJ databases">
        <authorList>
            <person name="Li J."/>
        </authorList>
    </citation>
    <scope>NUCLEOTIDE SEQUENCE [LARGE SCALE GENOMIC DNA]</scope>
    <source>
        <strain evidence="5 6">CCUG 35506</strain>
    </source>
</reference>
<evidence type="ECO:0000259" key="4">
    <source>
        <dbReference type="PROSITE" id="PS51118"/>
    </source>
</evidence>